<dbReference type="Proteomes" id="UP000245207">
    <property type="component" value="Unassembled WGS sequence"/>
</dbReference>
<comment type="function">
    <text evidence="1">Defense against chitin-containing fungal pathogens.</text>
</comment>
<dbReference type="InterPro" id="IPR023346">
    <property type="entry name" value="Lysozyme-like_dom_sf"/>
</dbReference>
<dbReference type="InterPro" id="IPR000726">
    <property type="entry name" value="Glyco_hydro_19_cat"/>
</dbReference>
<dbReference type="GO" id="GO:0006032">
    <property type="term" value="P:chitin catabolic process"/>
    <property type="evidence" value="ECO:0007669"/>
    <property type="project" value="UniProtKB-KW"/>
</dbReference>
<dbReference type="EC" id="2.7.7.6" evidence="3"/>
<dbReference type="Gene3D" id="3.30.20.10">
    <property type="entry name" value="Endochitinase, domain 2"/>
    <property type="match status" value="1"/>
</dbReference>
<dbReference type="SUPFAM" id="SSF53955">
    <property type="entry name" value="Lysozyme-like"/>
    <property type="match status" value="1"/>
</dbReference>
<evidence type="ECO:0000256" key="1">
    <source>
        <dbReference type="ARBA" id="ARBA00003102"/>
    </source>
</evidence>
<dbReference type="Gene3D" id="2.40.270.10">
    <property type="entry name" value="DNA-directed RNA polymerase, subunit 2, domain 6"/>
    <property type="match status" value="1"/>
</dbReference>
<dbReference type="Pfam" id="PF00182">
    <property type="entry name" value="Glyco_hydro_19"/>
    <property type="match status" value="1"/>
</dbReference>
<dbReference type="AlphaFoldDB" id="A0A2U1LDK7"/>
<keyword evidence="7" id="KW-0624">Polysaccharide degradation</keyword>
<dbReference type="InterPro" id="IPR037033">
    <property type="entry name" value="DNA-dir_RNAP_su2_hyb_sf"/>
</dbReference>
<evidence type="ECO:0000313" key="12">
    <source>
        <dbReference type="EMBL" id="PWA47085.1"/>
    </source>
</evidence>
<dbReference type="InterPro" id="IPR015712">
    <property type="entry name" value="DNA-dir_RNA_pol_su2"/>
</dbReference>
<evidence type="ECO:0000256" key="7">
    <source>
        <dbReference type="ARBA" id="ARBA00023024"/>
    </source>
</evidence>
<dbReference type="InterPro" id="IPR024051">
    <property type="entry name" value="AICAR_Tfase_dup_dom_sf"/>
</dbReference>
<reference evidence="12 13" key="1">
    <citation type="journal article" date="2018" name="Mol. Plant">
        <title>The genome of Artemisia annua provides insight into the evolution of Asteraceae family and artemisinin biosynthesis.</title>
        <authorList>
            <person name="Shen Q."/>
            <person name="Zhang L."/>
            <person name="Liao Z."/>
            <person name="Wang S."/>
            <person name="Yan T."/>
            <person name="Shi P."/>
            <person name="Liu M."/>
            <person name="Fu X."/>
            <person name="Pan Q."/>
            <person name="Wang Y."/>
            <person name="Lv Z."/>
            <person name="Lu X."/>
            <person name="Zhang F."/>
            <person name="Jiang W."/>
            <person name="Ma Y."/>
            <person name="Chen M."/>
            <person name="Hao X."/>
            <person name="Li L."/>
            <person name="Tang Y."/>
            <person name="Lv G."/>
            <person name="Zhou Y."/>
            <person name="Sun X."/>
            <person name="Brodelius P.E."/>
            <person name="Rose J.K.C."/>
            <person name="Tang K."/>
        </authorList>
    </citation>
    <scope>NUCLEOTIDE SEQUENCE [LARGE SCALE GENOMIC DNA]</scope>
    <source>
        <strain evidence="13">cv. Huhao1</strain>
        <tissue evidence="12">Leaf</tissue>
    </source>
</reference>
<dbReference type="SUPFAM" id="SSF64484">
    <property type="entry name" value="beta and beta-prime subunits of DNA dependent RNA-polymerase"/>
    <property type="match status" value="1"/>
</dbReference>
<evidence type="ECO:0000256" key="3">
    <source>
        <dbReference type="ARBA" id="ARBA00012418"/>
    </source>
</evidence>
<proteinExistence type="inferred from homology"/>
<dbReference type="Gene3D" id="3.40.140.20">
    <property type="match status" value="1"/>
</dbReference>
<dbReference type="EMBL" id="PKPP01009972">
    <property type="protein sequence ID" value="PWA47085.1"/>
    <property type="molecule type" value="Genomic_DNA"/>
</dbReference>
<dbReference type="GO" id="GO:0004568">
    <property type="term" value="F:chitinase activity"/>
    <property type="evidence" value="ECO:0007669"/>
    <property type="project" value="InterPro"/>
</dbReference>
<keyword evidence="7" id="KW-0146">Chitin degradation</keyword>
<feature type="domain" description="DNA-directed RNA polymerase subunit 2 hybrid-binding" evidence="11">
    <location>
        <begin position="234"/>
        <end position="270"/>
    </location>
</feature>
<accession>A0A2U1LDK7</accession>
<keyword evidence="8" id="KW-0804">Transcription</keyword>
<sequence>MIHLMELSNHDPYTGRPGYGSSDRHTCIAIHDVTKEYCFVREEDQTNRYCDSNEWTCPKSYFGRGPIQLSQLKMQIAWNCVCEFENPTCIVVKHINPCGVASRDDLIEAYSTMVGGDKSSKLCGTMIQSKVSDESTIESTQNPTRRPRAREEKEQVPLKTLLRQNPDSYKKLGVFGSTMTEGVQKPQPYQRRLGFAIDFLMGGVSAGSGLPETWDLELQLACEIHQSLILGVYASIIPFPDHNQSPRYTYQSAMGKQAMGIYVTNFQFRMVFYTLFPLVLLLEATVECRNNPPLEISDAVTEGVLCCLEHLLIKCHVPSHDQMVVLLKKLTTTALLSSSQASEEFRVGAIRCFTQPKSTHDKQASASIKIMVMTVGCFPNHLKSYIAASCDCQLRIGHDSQIPVACVHVPYLH</sequence>
<keyword evidence="4" id="KW-0240">DNA-directed RNA polymerase</keyword>
<dbReference type="GO" id="GO:0003899">
    <property type="term" value="F:DNA-directed RNA polymerase activity"/>
    <property type="evidence" value="ECO:0007669"/>
    <property type="project" value="UniProtKB-EC"/>
</dbReference>
<dbReference type="OrthoDB" id="1931324at2759"/>
<dbReference type="STRING" id="35608.A0A2U1LDK7"/>
<evidence type="ECO:0000256" key="5">
    <source>
        <dbReference type="ARBA" id="ARBA00022679"/>
    </source>
</evidence>
<dbReference type="PANTHER" id="PTHR20856">
    <property type="entry name" value="DNA-DIRECTED RNA POLYMERASE I SUBUNIT 2"/>
    <property type="match status" value="1"/>
</dbReference>
<keyword evidence="5" id="KW-0808">Transferase</keyword>
<evidence type="ECO:0000259" key="11">
    <source>
        <dbReference type="Pfam" id="PF00562"/>
    </source>
</evidence>
<keyword evidence="13" id="KW-1185">Reference proteome</keyword>
<dbReference type="GO" id="GO:0004643">
    <property type="term" value="F:phosphoribosylaminoimidazolecarboxamide formyltransferase activity"/>
    <property type="evidence" value="ECO:0007669"/>
    <property type="project" value="InterPro"/>
</dbReference>
<keyword evidence="6" id="KW-0548">Nucleotidyltransferase</keyword>
<dbReference type="GO" id="GO:0003677">
    <property type="term" value="F:DNA binding"/>
    <property type="evidence" value="ECO:0007669"/>
    <property type="project" value="InterPro"/>
</dbReference>
<comment type="similarity">
    <text evidence="2">Belongs to the RNA polymerase beta chain family.</text>
</comment>
<dbReference type="GO" id="GO:0006164">
    <property type="term" value="P:purine nucleotide biosynthetic process"/>
    <property type="evidence" value="ECO:0007669"/>
    <property type="project" value="InterPro"/>
</dbReference>
<dbReference type="GO" id="GO:0003937">
    <property type="term" value="F:IMP cyclohydrolase activity"/>
    <property type="evidence" value="ECO:0007669"/>
    <property type="project" value="InterPro"/>
</dbReference>
<dbReference type="GO" id="GO:0016998">
    <property type="term" value="P:cell wall macromolecule catabolic process"/>
    <property type="evidence" value="ECO:0007669"/>
    <property type="project" value="InterPro"/>
</dbReference>
<gene>
    <name evidence="12" type="ORF">CTI12_AA501380</name>
</gene>
<dbReference type="InterPro" id="IPR016193">
    <property type="entry name" value="Cytidine_deaminase-like"/>
</dbReference>
<protein>
    <recommendedName>
        <fullName evidence="3">DNA-directed RNA polymerase</fullName>
        <ecNumber evidence="3">2.7.7.6</ecNumber>
    </recommendedName>
</protein>
<name>A0A2U1LDK7_ARTAN</name>
<dbReference type="GO" id="GO:0032549">
    <property type="term" value="F:ribonucleoside binding"/>
    <property type="evidence" value="ECO:0007669"/>
    <property type="project" value="InterPro"/>
</dbReference>
<evidence type="ECO:0000256" key="8">
    <source>
        <dbReference type="ARBA" id="ARBA00023163"/>
    </source>
</evidence>
<dbReference type="Pfam" id="PF00562">
    <property type="entry name" value="RNA_pol_Rpb2_6"/>
    <property type="match status" value="1"/>
</dbReference>
<dbReference type="GO" id="GO:0006351">
    <property type="term" value="P:DNA-templated transcription"/>
    <property type="evidence" value="ECO:0007669"/>
    <property type="project" value="InterPro"/>
</dbReference>
<evidence type="ECO:0000256" key="2">
    <source>
        <dbReference type="ARBA" id="ARBA00006835"/>
    </source>
</evidence>
<dbReference type="SUPFAM" id="SSF53927">
    <property type="entry name" value="Cytidine deaminase-like"/>
    <property type="match status" value="1"/>
</dbReference>
<evidence type="ECO:0000256" key="6">
    <source>
        <dbReference type="ARBA" id="ARBA00022695"/>
    </source>
</evidence>
<dbReference type="InterPro" id="IPR007120">
    <property type="entry name" value="DNA-dir_RNAP_su2_dom"/>
</dbReference>
<evidence type="ECO:0000256" key="9">
    <source>
        <dbReference type="SAM" id="MobiDB-lite"/>
    </source>
</evidence>
<feature type="domain" description="Glycoside hydrolase family 19 catalytic" evidence="10">
    <location>
        <begin position="34"/>
        <end position="71"/>
    </location>
</feature>
<keyword evidence="7" id="KW-0119">Carbohydrate metabolism</keyword>
<evidence type="ECO:0000313" key="13">
    <source>
        <dbReference type="Proteomes" id="UP000245207"/>
    </source>
</evidence>
<dbReference type="GO" id="GO:0000428">
    <property type="term" value="C:DNA-directed RNA polymerase complex"/>
    <property type="evidence" value="ECO:0007669"/>
    <property type="project" value="UniProtKB-KW"/>
</dbReference>
<evidence type="ECO:0000256" key="4">
    <source>
        <dbReference type="ARBA" id="ARBA00022478"/>
    </source>
</evidence>
<dbReference type="InterPro" id="IPR002695">
    <property type="entry name" value="PurH-like"/>
</dbReference>
<comment type="caution">
    <text evidence="12">The sequence shown here is derived from an EMBL/GenBank/DDBJ whole genome shotgun (WGS) entry which is preliminary data.</text>
</comment>
<organism evidence="12 13">
    <name type="scientific">Artemisia annua</name>
    <name type="common">Sweet wormwood</name>
    <dbReference type="NCBI Taxonomy" id="35608"/>
    <lineage>
        <taxon>Eukaryota</taxon>
        <taxon>Viridiplantae</taxon>
        <taxon>Streptophyta</taxon>
        <taxon>Embryophyta</taxon>
        <taxon>Tracheophyta</taxon>
        <taxon>Spermatophyta</taxon>
        <taxon>Magnoliopsida</taxon>
        <taxon>eudicotyledons</taxon>
        <taxon>Gunneridae</taxon>
        <taxon>Pentapetalae</taxon>
        <taxon>asterids</taxon>
        <taxon>campanulids</taxon>
        <taxon>Asterales</taxon>
        <taxon>Asteraceae</taxon>
        <taxon>Asteroideae</taxon>
        <taxon>Anthemideae</taxon>
        <taxon>Artemisiinae</taxon>
        <taxon>Artemisia</taxon>
    </lineage>
</organism>
<evidence type="ECO:0000259" key="10">
    <source>
        <dbReference type="Pfam" id="PF00182"/>
    </source>
</evidence>
<feature type="region of interest" description="Disordered" evidence="9">
    <location>
        <begin position="132"/>
        <end position="155"/>
    </location>
</feature>
<dbReference type="Pfam" id="PF01808">
    <property type="entry name" value="AICARFT_IMPCHas"/>
    <property type="match status" value="1"/>
</dbReference>